<dbReference type="InterPro" id="IPR003615">
    <property type="entry name" value="HNH_nuc"/>
</dbReference>
<name>F8LCT1_9BACT</name>
<dbReference type="Gene3D" id="3.90.75.20">
    <property type="match status" value="1"/>
</dbReference>
<feature type="domain" description="HNH nuclease" evidence="1">
    <location>
        <begin position="61"/>
        <end position="110"/>
    </location>
</feature>
<evidence type="ECO:0000313" key="2">
    <source>
        <dbReference type="EMBL" id="CCB91295.1"/>
    </source>
</evidence>
<protein>
    <recommendedName>
        <fullName evidence="1">HNH nuclease domain-containing protein</fullName>
    </recommendedName>
</protein>
<sequence>MTTISVQDDFERQIICSYEGEQYSVRDNGAIMRHVREGKCLRKDDNQWTFGKPNSQNGYMFIGKVRVHRIVASAFHGESPTSQHVVDHIDTNRRNNRPENLRWLTKLENALCNPITRARIEFRCGSIEAFLEDPSLLQNQNLEPDLKWMRTVTPEEAENCKARLAFLVKSNRNTKNSHAHVNQKRTVEKRIYKPLQKWEVGLAGEPGLEMALTPWCAQYMWRASAYFPCCPDSFGVDPVEDYFRNIKNGAVLAYSDESDLCPKFIVCKARLLKKRSSIVVLCKRGNAKWSIIGIELHKSSQHFIHYVLGTHDVKDDSCREFASKNEQTDFYSEGYASAFL</sequence>
<dbReference type="SUPFAM" id="SSF54060">
    <property type="entry name" value="His-Me finger endonucleases"/>
    <property type="match status" value="1"/>
</dbReference>
<gene>
    <name evidence="2" type="ORF">WCH_CZ18240</name>
</gene>
<organism evidence="2">
    <name type="scientific">Waddlia chondrophila 2032/99</name>
    <dbReference type="NCBI Taxonomy" id="765953"/>
    <lineage>
        <taxon>Bacteria</taxon>
        <taxon>Pseudomonadati</taxon>
        <taxon>Chlamydiota</taxon>
        <taxon>Chlamydiia</taxon>
        <taxon>Parachlamydiales</taxon>
        <taxon>Waddliaceae</taxon>
        <taxon>Waddlia</taxon>
    </lineage>
</organism>
<reference evidence="2" key="1">
    <citation type="submission" date="2011-05" db="EMBL/GenBank/DDBJ databases">
        <title>Unity in variety -- the pan-genome of the Chlamydiae.</title>
        <authorList>
            <person name="Collingro A."/>
            <person name="Tischler P."/>
            <person name="Weinmaier T."/>
            <person name="Penz T."/>
            <person name="Heinz E."/>
            <person name="Brunham R.C."/>
            <person name="Read T.D."/>
            <person name="Bavoil P.M."/>
            <person name="Sachse K."/>
            <person name="Kahane S."/>
            <person name="Friedman M.G."/>
            <person name="Rattei T."/>
            <person name="Myers G.S.A."/>
            <person name="Horn M."/>
        </authorList>
    </citation>
    <scope>NUCLEOTIDE SEQUENCE</scope>
    <source>
        <strain evidence="2">2032/99</strain>
    </source>
</reference>
<dbReference type="EMBL" id="FR872652">
    <property type="protein sequence ID" value="CCB91295.1"/>
    <property type="molecule type" value="Genomic_DNA"/>
</dbReference>
<evidence type="ECO:0000259" key="1">
    <source>
        <dbReference type="SMART" id="SM00507"/>
    </source>
</evidence>
<dbReference type="Pfam" id="PF13392">
    <property type="entry name" value="HNH_3"/>
    <property type="match status" value="1"/>
</dbReference>
<proteinExistence type="predicted"/>
<dbReference type="InterPro" id="IPR044925">
    <property type="entry name" value="His-Me_finger_sf"/>
</dbReference>
<dbReference type="SMART" id="SM00507">
    <property type="entry name" value="HNHc"/>
    <property type="match status" value="1"/>
</dbReference>
<dbReference type="AlphaFoldDB" id="F8LCT1"/>
<accession>F8LCT1</accession>